<reference evidence="1" key="1">
    <citation type="submission" date="2018-02" db="EMBL/GenBank/DDBJ databases">
        <title>Rhizophora mucronata_Transcriptome.</title>
        <authorList>
            <person name="Meera S.P."/>
            <person name="Sreeshan A."/>
            <person name="Augustine A."/>
        </authorList>
    </citation>
    <scope>NUCLEOTIDE SEQUENCE</scope>
    <source>
        <tissue evidence="1">Leaf</tissue>
    </source>
</reference>
<dbReference type="GO" id="GO:0009451">
    <property type="term" value="P:RNA modification"/>
    <property type="evidence" value="ECO:0007669"/>
    <property type="project" value="InterPro"/>
</dbReference>
<evidence type="ECO:0000313" key="1">
    <source>
        <dbReference type="EMBL" id="MBW81783.1"/>
    </source>
</evidence>
<dbReference type="AlphaFoldDB" id="A0A2P2IKR7"/>
<dbReference type="GO" id="GO:0003723">
    <property type="term" value="F:RNA binding"/>
    <property type="evidence" value="ECO:0007669"/>
    <property type="project" value="InterPro"/>
</dbReference>
<sequence length="144" mass="15939">MLGRSGQLGRALDFIKTMPVEPGPSTWGSLVSASMLHGNSQMQDLAYKFLIQLEPENPSNYVSLSNLHASSERWGAVAEVRSMMKERGLRKTPGCSWISINKTTHCFYATDKAHPCANSIYEMLDTLILSMKAAVRSPDFEVVT</sequence>
<dbReference type="InterPro" id="IPR046848">
    <property type="entry name" value="E_motif"/>
</dbReference>
<name>A0A2P2IKR7_RHIMU</name>
<dbReference type="Pfam" id="PF20431">
    <property type="entry name" value="E_motif"/>
    <property type="match status" value="1"/>
</dbReference>
<proteinExistence type="predicted"/>
<dbReference type="PANTHER" id="PTHR47926">
    <property type="entry name" value="PENTATRICOPEPTIDE REPEAT-CONTAINING PROTEIN"/>
    <property type="match status" value="1"/>
</dbReference>
<dbReference type="PANTHER" id="PTHR47926:SF347">
    <property type="entry name" value="PENTATRICOPEPTIDE REPEAT-CONTAINING PROTEIN"/>
    <property type="match status" value="1"/>
</dbReference>
<dbReference type="InterPro" id="IPR011990">
    <property type="entry name" value="TPR-like_helical_dom_sf"/>
</dbReference>
<dbReference type="Gene3D" id="1.25.40.10">
    <property type="entry name" value="Tetratricopeptide repeat domain"/>
    <property type="match status" value="1"/>
</dbReference>
<dbReference type="EMBL" id="GGEC01001300">
    <property type="protein sequence ID" value="MBW81783.1"/>
    <property type="molecule type" value="Transcribed_RNA"/>
</dbReference>
<accession>A0A2P2IKR7</accession>
<organism evidence="1">
    <name type="scientific">Rhizophora mucronata</name>
    <name type="common">Asiatic mangrove</name>
    <dbReference type="NCBI Taxonomy" id="61149"/>
    <lineage>
        <taxon>Eukaryota</taxon>
        <taxon>Viridiplantae</taxon>
        <taxon>Streptophyta</taxon>
        <taxon>Embryophyta</taxon>
        <taxon>Tracheophyta</taxon>
        <taxon>Spermatophyta</taxon>
        <taxon>Magnoliopsida</taxon>
        <taxon>eudicotyledons</taxon>
        <taxon>Gunneridae</taxon>
        <taxon>Pentapetalae</taxon>
        <taxon>rosids</taxon>
        <taxon>fabids</taxon>
        <taxon>Malpighiales</taxon>
        <taxon>Rhizophoraceae</taxon>
        <taxon>Rhizophora</taxon>
    </lineage>
</organism>
<dbReference type="InterPro" id="IPR046960">
    <property type="entry name" value="PPR_At4g14850-like_plant"/>
</dbReference>
<evidence type="ECO:0008006" key="2">
    <source>
        <dbReference type="Google" id="ProtNLM"/>
    </source>
</evidence>
<protein>
    <recommendedName>
        <fullName evidence="2">Pentatricopeptide repeat-containing protein</fullName>
    </recommendedName>
</protein>